<proteinExistence type="predicted"/>
<dbReference type="Proteomes" id="UP001162640">
    <property type="component" value="Unassembled WGS sequence"/>
</dbReference>
<evidence type="ECO:0000313" key="1">
    <source>
        <dbReference type="EMBL" id="GMH69342.1"/>
    </source>
</evidence>
<sequence length="101" mass="11335">MQRLYNRSIRYSVMELPFFGWVDSLPSALRPSIMGALKGLASFAINAKVDFSVELLEQVGGYDNTRLLQARAPKQPPVVEHPVSGGEEQNILCKRVQNILY</sequence>
<dbReference type="EMBL" id="BLQM01000147">
    <property type="protein sequence ID" value="GMH69342.1"/>
    <property type="molecule type" value="Genomic_DNA"/>
</dbReference>
<gene>
    <name evidence="1" type="ORF">TL16_g05135</name>
</gene>
<accession>A0A9W7ABR6</accession>
<organism evidence="1 2">
    <name type="scientific">Triparma laevis f. inornata</name>
    <dbReference type="NCBI Taxonomy" id="1714386"/>
    <lineage>
        <taxon>Eukaryota</taxon>
        <taxon>Sar</taxon>
        <taxon>Stramenopiles</taxon>
        <taxon>Ochrophyta</taxon>
        <taxon>Bolidophyceae</taxon>
        <taxon>Parmales</taxon>
        <taxon>Triparmaceae</taxon>
        <taxon>Triparma</taxon>
    </lineage>
</organism>
<dbReference type="AlphaFoldDB" id="A0A9W7ABR6"/>
<name>A0A9W7ABR6_9STRA</name>
<evidence type="ECO:0000313" key="2">
    <source>
        <dbReference type="Proteomes" id="UP001162640"/>
    </source>
</evidence>
<reference evidence="2" key="1">
    <citation type="journal article" date="2023" name="Commun. Biol.">
        <title>Genome analysis of Parmales, the sister group of diatoms, reveals the evolutionary specialization of diatoms from phago-mixotrophs to photoautotrophs.</title>
        <authorList>
            <person name="Ban H."/>
            <person name="Sato S."/>
            <person name="Yoshikawa S."/>
            <person name="Yamada K."/>
            <person name="Nakamura Y."/>
            <person name="Ichinomiya M."/>
            <person name="Sato N."/>
            <person name="Blanc-Mathieu R."/>
            <person name="Endo H."/>
            <person name="Kuwata A."/>
            <person name="Ogata H."/>
        </authorList>
    </citation>
    <scope>NUCLEOTIDE SEQUENCE [LARGE SCALE GENOMIC DNA]</scope>
</reference>
<comment type="caution">
    <text evidence="1">The sequence shown here is derived from an EMBL/GenBank/DDBJ whole genome shotgun (WGS) entry which is preliminary data.</text>
</comment>
<protein>
    <submittedName>
        <fullName evidence="1">Uncharacterized protein</fullName>
    </submittedName>
</protein>